<feature type="region of interest" description="Disordered" evidence="1">
    <location>
        <begin position="200"/>
        <end position="290"/>
    </location>
</feature>
<evidence type="ECO:0000313" key="2">
    <source>
        <dbReference type="EMBL" id="TQM43061.1"/>
    </source>
</evidence>
<dbReference type="EMBL" id="VFPH01000001">
    <property type="protein sequence ID" value="TQM43061.1"/>
    <property type="molecule type" value="Genomic_DNA"/>
</dbReference>
<sequence length="290" mass="30357">MPRRSTRTSTESHARITVPGVVRSARGAAGHAVAVRSAACLLLVFAVPGCNTTNVTVVPIDVILVSNGGANLPSEFTTLVVSCEQDLRQGRHAECRDEAERAQESADPQVRAAALVLERVADTNLGDHEASLADPNDVEVALDQLPDNVQNNFAEIYFRAQAVSAAATGDEEAAAGAARRVDAVSPERSELVRTELCRAAADPQGIDECRRDPPPPPPPPPPPVEPPPVEPPPVEPPPVEPPPVEPPPVEPPPVEPPPVEPPPVEPPPVEPPPVEPPPVEPPPDQGDGGG</sequence>
<keyword evidence="3" id="KW-1185">Reference proteome</keyword>
<evidence type="ECO:0000256" key="1">
    <source>
        <dbReference type="SAM" id="MobiDB-lite"/>
    </source>
</evidence>
<accession>A0A543GAF5</accession>
<gene>
    <name evidence="2" type="ORF">FB388_0402</name>
</gene>
<dbReference type="AlphaFoldDB" id="A0A543GAF5"/>
<dbReference type="PRINTS" id="PR01217">
    <property type="entry name" value="PRICHEXTENSN"/>
</dbReference>
<feature type="compositionally biased region" description="Pro residues" evidence="1">
    <location>
        <begin position="214"/>
        <end position="284"/>
    </location>
</feature>
<proteinExistence type="predicted"/>
<reference evidence="2 3" key="1">
    <citation type="submission" date="2019-06" db="EMBL/GenBank/DDBJ databases">
        <title>Sequencing the genomes of 1000 actinobacteria strains.</title>
        <authorList>
            <person name="Klenk H.-P."/>
        </authorList>
    </citation>
    <scope>NUCLEOTIDE SEQUENCE [LARGE SCALE GENOMIC DNA]</scope>
    <source>
        <strain evidence="2 3">DSM 45511</strain>
    </source>
</reference>
<name>A0A543GAF5_9PSEU</name>
<evidence type="ECO:0000313" key="3">
    <source>
        <dbReference type="Proteomes" id="UP000319818"/>
    </source>
</evidence>
<organism evidence="2 3">
    <name type="scientific">Pseudonocardia cypriaca</name>
    <dbReference type="NCBI Taxonomy" id="882449"/>
    <lineage>
        <taxon>Bacteria</taxon>
        <taxon>Bacillati</taxon>
        <taxon>Actinomycetota</taxon>
        <taxon>Actinomycetes</taxon>
        <taxon>Pseudonocardiales</taxon>
        <taxon>Pseudonocardiaceae</taxon>
        <taxon>Pseudonocardia</taxon>
    </lineage>
</organism>
<comment type="caution">
    <text evidence="2">The sequence shown here is derived from an EMBL/GenBank/DDBJ whole genome shotgun (WGS) entry which is preliminary data.</text>
</comment>
<dbReference type="Proteomes" id="UP000319818">
    <property type="component" value="Unassembled WGS sequence"/>
</dbReference>
<protein>
    <submittedName>
        <fullName evidence="2">Uncharacterized protein</fullName>
    </submittedName>
</protein>